<dbReference type="InterPro" id="IPR033184">
    <property type="entry name" value="PRRC2"/>
</dbReference>
<accession>A0A974C7C9</accession>
<proteinExistence type="predicted"/>
<feature type="region of interest" description="Disordered" evidence="1">
    <location>
        <begin position="140"/>
        <end position="171"/>
    </location>
</feature>
<organism evidence="2 3">
    <name type="scientific">Xenopus laevis</name>
    <name type="common">African clawed frog</name>
    <dbReference type="NCBI Taxonomy" id="8355"/>
    <lineage>
        <taxon>Eukaryota</taxon>
        <taxon>Metazoa</taxon>
        <taxon>Chordata</taxon>
        <taxon>Craniata</taxon>
        <taxon>Vertebrata</taxon>
        <taxon>Euteleostomi</taxon>
        <taxon>Amphibia</taxon>
        <taxon>Batrachia</taxon>
        <taxon>Anura</taxon>
        <taxon>Pipoidea</taxon>
        <taxon>Pipidae</taxon>
        <taxon>Xenopodinae</taxon>
        <taxon>Xenopus</taxon>
        <taxon>Xenopus</taxon>
    </lineage>
</organism>
<feature type="region of interest" description="Disordered" evidence="1">
    <location>
        <begin position="90"/>
        <end position="116"/>
    </location>
</feature>
<name>A0A974C7C9_XENLA</name>
<feature type="non-terminal residue" evidence="2">
    <location>
        <position position="1"/>
    </location>
</feature>
<evidence type="ECO:0000256" key="1">
    <source>
        <dbReference type="SAM" id="MobiDB-lite"/>
    </source>
</evidence>
<dbReference type="Proteomes" id="UP000694892">
    <property type="component" value="Chromosome 8L"/>
</dbReference>
<gene>
    <name evidence="2" type="ORF">XELAEV_180391902mg</name>
</gene>
<sequence length="171" mass="18838">VRQDMAPPSDYYSPPIHHTGQSGYLPPAPTQQVLLSVMDSQLPIMGFGSLSSAPQQPSLITMGQAMQPIHPLSATGQTHSHNIRNEYQTHSADIKQSEDHRRSMGGSGHCVSSAERRTKPSNYGVFRNRFDVYQQAYPSDASRWTARPWGRAPPLDTDSKSTKSPHSEGNP</sequence>
<feature type="compositionally biased region" description="Basic and acidic residues" evidence="1">
    <location>
        <begin position="92"/>
        <end position="102"/>
    </location>
</feature>
<protein>
    <submittedName>
        <fullName evidence="2">Uncharacterized protein</fullName>
    </submittedName>
</protein>
<dbReference type="EMBL" id="CM004480">
    <property type="protein sequence ID" value="OCT67888.1"/>
    <property type="molecule type" value="Genomic_DNA"/>
</dbReference>
<feature type="region of interest" description="Disordered" evidence="1">
    <location>
        <begin position="1"/>
        <end position="27"/>
    </location>
</feature>
<dbReference type="AlphaFoldDB" id="A0A974C7C9"/>
<evidence type="ECO:0000313" key="2">
    <source>
        <dbReference type="EMBL" id="OCT67888.1"/>
    </source>
</evidence>
<feature type="compositionally biased region" description="Polar residues" evidence="1">
    <location>
        <begin position="162"/>
        <end position="171"/>
    </location>
</feature>
<evidence type="ECO:0000313" key="3">
    <source>
        <dbReference type="Proteomes" id="UP000694892"/>
    </source>
</evidence>
<dbReference type="PANTHER" id="PTHR14038:SF5">
    <property type="entry name" value="PROTEIN PRRC2A"/>
    <property type="match status" value="1"/>
</dbReference>
<reference evidence="3" key="1">
    <citation type="journal article" date="2016" name="Nature">
        <title>Genome evolution in the allotetraploid frog Xenopus laevis.</title>
        <authorList>
            <person name="Session A.M."/>
            <person name="Uno Y."/>
            <person name="Kwon T."/>
            <person name="Chapman J.A."/>
            <person name="Toyoda A."/>
            <person name="Takahashi S."/>
            <person name="Fukui A."/>
            <person name="Hikosaka A."/>
            <person name="Suzuki A."/>
            <person name="Kondo M."/>
            <person name="van Heeringen S.J."/>
            <person name="Quigley I."/>
            <person name="Heinz S."/>
            <person name="Ogino H."/>
            <person name="Ochi H."/>
            <person name="Hellsten U."/>
            <person name="Lyons J.B."/>
            <person name="Simakov O."/>
            <person name="Putnam N."/>
            <person name="Stites J."/>
            <person name="Kuroki Y."/>
            <person name="Tanaka T."/>
            <person name="Michiue T."/>
            <person name="Watanabe M."/>
            <person name="Bogdanovic O."/>
            <person name="Lister R."/>
            <person name="Georgiou G."/>
            <person name="Paranjpe S.S."/>
            <person name="van Kruijsbergen I."/>
            <person name="Shu S."/>
            <person name="Carlson J."/>
            <person name="Kinoshita T."/>
            <person name="Ohta Y."/>
            <person name="Mawaribuchi S."/>
            <person name="Jenkins J."/>
            <person name="Grimwood J."/>
            <person name="Schmutz J."/>
            <person name="Mitros T."/>
            <person name="Mozaffari S.V."/>
            <person name="Suzuki Y."/>
            <person name="Haramoto Y."/>
            <person name="Yamamoto T.S."/>
            <person name="Takagi C."/>
            <person name="Heald R."/>
            <person name="Miller K."/>
            <person name="Haudenschild C."/>
            <person name="Kitzman J."/>
            <person name="Nakayama T."/>
            <person name="Izutsu Y."/>
            <person name="Robert J."/>
            <person name="Fortriede J."/>
            <person name="Burns K."/>
            <person name="Lotay V."/>
            <person name="Karimi K."/>
            <person name="Yasuoka Y."/>
            <person name="Dichmann D.S."/>
            <person name="Flajnik M.F."/>
            <person name="Houston D.W."/>
            <person name="Shendure J."/>
            <person name="DuPasquier L."/>
            <person name="Vize P.D."/>
            <person name="Zorn A.M."/>
            <person name="Ito M."/>
            <person name="Marcotte E.M."/>
            <person name="Wallingford J.B."/>
            <person name="Ito Y."/>
            <person name="Asashima M."/>
            <person name="Ueno N."/>
            <person name="Matsuda Y."/>
            <person name="Veenstra G.J."/>
            <person name="Fujiyama A."/>
            <person name="Harland R.M."/>
            <person name="Taira M."/>
            <person name="Rokhsar D.S."/>
        </authorList>
    </citation>
    <scope>NUCLEOTIDE SEQUENCE [LARGE SCALE GENOMIC DNA]</scope>
    <source>
        <strain evidence="3">J</strain>
    </source>
</reference>
<dbReference type="PANTHER" id="PTHR14038">
    <property type="entry name" value="BAT2 HLA-B-ASSOCIATED TRANSCRIPT 2"/>
    <property type="match status" value="1"/>
</dbReference>
<dbReference type="GO" id="GO:0030154">
    <property type="term" value="P:cell differentiation"/>
    <property type="evidence" value="ECO:0007669"/>
    <property type="project" value="TreeGrafter"/>
</dbReference>